<comment type="subcellular location">
    <subcellularLocation>
        <location evidence="3">Chromosome</location>
    </subcellularLocation>
    <subcellularLocation>
        <location evidence="2">Nucleus</location>
    </subcellularLocation>
</comment>
<dbReference type="InterPro" id="IPR038729">
    <property type="entry name" value="Rad50/SbcC_AAA"/>
</dbReference>
<dbReference type="EMBL" id="JAPFFF010000020">
    <property type="protein sequence ID" value="KAK8857669.1"/>
    <property type="molecule type" value="Genomic_DNA"/>
</dbReference>
<sequence>MSILKRLELSGIRLFREDENPQVIDFEPITLIVGDNGTGKSTIIETLKFAILGECPKELITDPFIWGKEKTTSKVQLSFQSSNEDNYQLTLTPSLNKTKNNRGSFQTGGCRISMKTPNNFSRTFSINSSDIENTIPQYFKVSPSIIDNVIFCDQKHSFWPIDDKPSVLKQKFDQMFNSEKYNDAIDALKKTITVLKEKNSENNAEIARQEQRQNSYFEHERKKAELEEKIKNFEKEIELKEPPFLDVKKMINDYNNLEPVIRKFDDSILQKKGELYNEKLNLESIFSKIKKIQPKNEYKSSLEYIESEITSYKETMSLHDRFLNEKIESQTLLNSDKEKLKEKADRMSENLNQVKSANEIFLLNEKEFLKKYDSKDYDGILKRENESYNEAQTELDKMKIQAKSDIDQKEEEITNLKIDFVNEKAELSNIEKQLQKEQYELATIGKIDKKMVDDIENIRKEYIQKLNEFEKDRKSSSDITNEINEAKNELDEIMKKQNQLNLMKDKSQQVENCEKQIIESNRKIVNQLNLISFELNENSIRPENAKRKVESKINNLKNEIKELKTNQLKISKELEKVTIQINQEEFLFNKNEEDSKNAQEQIKKVIQISEMDRYEIECNSKENDIKQEIEKLAVLKNSKNVFSHFLEKAKQCHSCPLCERGFLSDDEFKKFVEIHLEGQISSLPSEIEKCSTKIKSDEDRLEALKSINSDVRIYKQNQKNREEKKREIETHKKTENELKEKLNELTAEIEKKEEFFQKVEKLKETAFIIDQENQKLKNASLERERILSSTEYELISISDIQSAEVALRERNTELYGQINKLFQMKETYSNEKNSLEKEMMNADQQYEKLKFKFERKTSLDDSIESIQKMINEKKKKVLKLNDEIDKLSNEKAKMSNFYNSQIEELEKKRDDKKSDFQNCQSMIMNIKHSKETVESNDSNEMLKKLEETQEEIKKKDEELQNVNISIQGYLKKINFLKEELKTLEEQREDLMIQDQYYTRKSVYETMKHDLKGLKKERSNKLGELAMVNLDELKEKYELMQTELIELQANLKNANKQEEDETEEMARFVSSKLLLNEAVIRTKVIERSIVDIERYYKKLDETILKYHDEKMEDINDIIHNMWQNTYFGNDIDSIAIRCEGRGSDRKNSAYNYRVVMVKNGYDMDMNKCCSAGQRALASIIIRLALAQIFALNCPIIALDEPTTNLDESNFKNLALQLISLSKYRNEYSDSDSDFDDSFAGKPFQIIIITHNRDFVKTLVEEGMLDNFYQVTREKDENRSYSVIKKSNEINLFTKQ</sequence>
<protein>
    <submittedName>
        <fullName evidence="12">DNA repair protein rad50</fullName>
    </submittedName>
</protein>
<comment type="catalytic activity">
    <reaction evidence="9">
        <text>ATP + H2O = ADP + phosphate + H(+)</text>
        <dbReference type="Rhea" id="RHEA:13065"/>
        <dbReference type="ChEBI" id="CHEBI:15377"/>
        <dbReference type="ChEBI" id="CHEBI:15378"/>
        <dbReference type="ChEBI" id="CHEBI:30616"/>
        <dbReference type="ChEBI" id="CHEBI:43474"/>
        <dbReference type="ChEBI" id="CHEBI:456216"/>
    </reaction>
</comment>
<evidence type="ECO:0000256" key="3">
    <source>
        <dbReference type="ARBA" id="ARBA00004286"/>
    </source>
</evidence>
<dbReference type="Pfam" id="PF13476">
    <property type="entry name" value="AAA_23"/>
    <property type="match status" value="1"/>
</dbReference>
<gene>
    <name evidence="12" type="ORF">M9Y10_016076</name>
</gene>
<feature type="coiled-coil region" evidence="10">
    <location>
        <begin position="330"/>
        <end position="357"/>
    </location>
</feature>
<accession>A0ABR2I5A6</accession>
<dbReference type="Proteomes" id="UP001470230">
    <property type="component" value="Unassembled WGS sequence"/>
</dbReference>
<comment type="caution">
    <text evidence="12">The sequence shown here is derived from an EMBL/GenBank/DDBJ whole genome shotgun (WGS) entry which is preliminary data.</text>
</comment>
<keyword evidence="8" id="KW-0539">Nucleus</keyword>
<comment type="cofactor">
    <cofactor evidence="1">
        <name>Zn(2+)</name>
        <dbReference type="ChEBI" id="CHEBI:29105"/>
    </cofactor>
</comment>
<evidence type="ECO:0000259" key="11">
    <source>
        <dbReference type="Pfam" id="PF13476"/>
    </source>
</evidence>
<keyword evidence="7" id="KW-0862">Zinc</keyword>
<feature type="coiled-coil region" evidence="10">
    <location>
        <begin position="381"/>
        <end position="573"/>
    </location>
</feature>
<evidence type="ECO:0000256" key="6">
    <source>
        <dbReference type="ARBA" id="ARBA00022723"/>
    </source>
</evidence>
<proteinExistence type="inferred from homology"/>
<organism evidence="12 13">
    <name type="scientific">Tritrichomonas musculus</name>
    <dbReference type="NCBI Taxonomy" id="1915356"/>
    <lineage>
        <taxon>Eukaryota</taxon>
        <taxon>Metamonada</taxon>
        <taxon>Parabasalia</taxon>
        <taxon>Tritrichomonadida</taxon>
        <taxon>Tritrichomonadidae</taxon>
        <taxon>Tritrichomonas</taxon>
    </lineage>
</organism>
<keyword evidence="5" id="KW-0158">Chromosome</keyword>
<keyword evidence="13" id="KW-1185">Reference proteome</keyword>
<feature type="coiled-coil region" evidence="10">
    <location>
        <begin position="611"/>
        <end position="638"/>
    </location>
</feature>
<evidence type="ECO:0000313" key="13">
    <source>
        <dbReference type="Proteomes" id="UP001470230"/>
    </source>
</evidence>
<feature type="coiled-coil region" evidence="10">
    <location>
        <begin position="178"/>
        <end position="236"/>
    </location>
</feature>
<dbReference type="InterPro" id="IPR027417">
    <property type="entry name" value="P-loop_NTPase"/>
</dbReference>
<feature type="domain" description="Rad50/SbcC-type AAA" evidence="11">
    <location>
        <begin position="6"/>
        <end position="238"/>
    </location>
</feature>
<evidence type="ECO:0000256" key="5">
    <source>
        <dbReference type="ARBA" id="ARBA00022454"/>
    </source>
</evidence>
<comment type="similarity">
    <text evidence="4">Belongs to the SMC family. RAD50 subfamily.</text>
</comment>
<evidence type="ECO:0000256" key="1">
    <source>
        <dbReference type="ARBA" id="ARBA00001947"/>
    </source>
</evidence>
<evidence type="ECO:0000256" key="4">
    <source>
        <dbReference type="ARBA" id="ARBA00009439"/>
    </source>
</evidence>
<dbReference type="SUPFAM" id="SSF52540">
    <property type="entry name" value="P-loop containing nucleoside triphosphate hydrolases"/>
    <property type="match status" value="2"/>
</dbReference>
<keyword evidence="10" id="KW-0175">Coiled coil</keyword>
<reference evidence="12 13" key="1">
    <citation type="submission" date="2024-04" db="EMBL/GenBank/DDBJ databases">
        <title>Tritrichomonas musculus Genome.</title>
        <authorList>
            <person name="Alves-Ferreira E."/>
            <person name="Grigg M."/>
            <person name="Lorenzi H."/>
            <person name="Galac M."/>
        </authorList>
    </citation>
    <scope>NUCLEOTIDE SEQUENCE [LARGE SCALE GENOMIC DNA]</scope>
    <source>
        <strain evidence="12 13">EAF2021</strain>
    </source>
</reference>
<evidence type="ECO:0000256" key="10">
    <source>
        <dbReference type="SAM" id="Coils"/>
    </source>
</evidence>
<dbReference type="Gene3D" id="3.40.50.300">
    <property type="entry name" value="P-loop containing nucleotide triphosphate hydrolases"/>
    <property type="match status" value="2"/>
</dbReference>
<evidence type="ECO:0000256" key="8">
    <source>
        <dbReference type="ARBA" id="ARBA00023242"/>
    </source>
</evidence>
<evidence type="ECO:0000256" key="9">
    <source>
        <dbReference type="ARBA" id="ARBA00049360"/>
    </source>
</evidence>
<keyword evidence="6" id="KW-0479">Metal-binding</keyword>
<evidence type="ECO:0000256" key="7">
    <source>
        <dbReference type="ARBA" id="ARBA00022833"/>
    </source>
</evidence>
<name>A0ABR2I5A6_9EUKA</name>
<evidence type="ECO:0000313" key="12">
    <source>
        <dbReference type="EMBL" id="KAK8857669.1"/>
    </source>
</evidence>
<evidence type="ECO:0000256" key="2">
    <source>
        <dbReference type="ARBA" id="ARBA00004123"/>
    </source>
</evidence>
<dbReference type="PANTHER" id="PTHR18867:SF12">
    <property type="entry name" value="DNA REPAIR PROTEIN RAD50"/>
    <property type="match status" value="1"/>
</dbReference>
<feature type="coiled-coil region" evidence="10">
    <location>
        <begin position="818"/>
        <end position="993"/>
    </location>
</feature>
<feature type="coiled-coil region" evidence="10">
    <location>
        <begin position="714"/>
        <end position="789"/>
    </location>
</feature>
<dbReference type="PANTHER" id="PTHR18867">
    <property type="entry name" value="RAD50"/>
    <property type="match status" value="1"/>
</dbReference>
<feature type="coiled-coil region" evidence="10">
    <location>
        <begin position="1029"/>
        <end position="1063"/>
    </location>
</feature>